<proteinExistence type="predicted"/>
<organism evidence="1">
    <name type="scientific">Darwinula stevensoni</name>
    <dbReference type="NCBI Taxonomy" id="69355"/>
    <lineage>
        <taxon>Eukaryota</taxon>
        <taxon>Metazoa</taxon>
        <taxon>Ecdysozoa</taxon>
        <taxon>Arthropoda</taxon>
        <taxon>Crustacea</taxon>
        <taxon>Oligostraca</taxon>
        <taxon>Ostracoda</taxon>
        <taxon>Podocopa</taxon>
        <taxon>Podocopida</taxon>
        <taxon>Darwinulocopina</taxon>
        <taxon>Darwinuloidea</taxon>
        <taxon>Darwinulidae</taxon>
        <taxon>Darwinula</taxon>
    </lineage>
</organism>
<name>A0A7R9A9L1_9CRUS</name>
<evidence type="ECO:0000313" key="2">
    <source>
        <dbReference type="Proteomes" id="UP000677054"/>
    </source>
</evidence>
<accession>A0A7R9A9L1</accession>
<evidence type="ECO:0000313" key="1">
    <source>
        <dbReference type="EMBL" id="CAD7250008.1"/>
    </source>
</evidence>
<dbReference type="EMBL" id="CAJPEV010002608">
    <property type="protein sequence ID" value="CAG0897467.1"/>
    <property type="molecule type" value="Genomic_DNA"/>
</dbReference>
<dbReference type="EMBL" id="LR902125">
    <property type="protein sequence ID" value="CAD7250008.1"/>
    <property type="molecule type" value="Genomic_DNA"/>
</dbReference>
<gene>
    <name evidence="1" type="ORF">DSTB1V02_LOCUS9792</name>
</gene>
<reference evidence="1" key="1">
    <citation type="submission" date="2020-11" db="EMBL/GenBank/DDBJ databases">
        <authorList>
            <person name="Tran Van P."/>
        </authorList>
    </citation>
    <scope>NUCLEOTIDE SEQUENCE</scope>
</reference>
<protein>
    <submittedName>
        <fullName evidence="1">Uncharacterized protein</fullName>
    </submittedName>
</protein>
<sequence>MKAPSIPKSTHHVVIISSVFGPRYRWIDNRQPSPSTRDAWSSWRACVPERCADGANGANGADGANELGLRSSAGGVSELHLVECRHCSASVPPDMVDSHEMFCPGLGGEDGIPVMSVSLPKVVSPVQAQKTGNLEDSEEDAWEEQLSDRFGQGASLGPGRIVSEPLRDTIDGARREPEVPGGTHRELAGAHAIPSSSAFELFHGFTYDDPALQPFVEQLEGVNADSSDEEIVERLRLVLSHVPRTENTDTVPCEYCHEQLPFDGLELLLHQTGCGREVFLGTEDGSLWIECRRCSFPHPLDEIQEHEESCRVDEATERQSSPNVTTKRDVWTEEAAWPVRSGKLALKGPEIMKSLLGWIRQHKWEILAVGLQVALLYLPWGNIFFALGIPVMLHGVALKIIKGLIVAICKLTESA</sequence>
<keyword evidence="2" id="KW-1185">Reference proteome</keyword>
<dbReference type="AlphaFoldDB" id="A0A7R9A9L1"/>
<dbReference type="Proteomes" id="UP000677054">
    <property type="component" value="Unassembled WGS sequence"/>
</dbReference>